<evidence type="ECO:0000313" key="6">
    <source>
        <dbReference type="WBParaSite" id="BXY_0305000.1"/>
    </source>
</evidence>
<evidence type="ECO:0000313" key="3">
    <source>
        <dbReference type="EMBL" id="CAG9104955.1"/>
    </source>
</evidence>
<sequence>MKLILLVLCGLLYLSDVIGQQIPGVWQLAGFIRPIGMNSLHTKHRVRVKLVEGGLWESTCGDDIADEDGSFEVRCHPTHPNNRKHLYIYFRLWRGEECRYAKFEDVDLSLGELWEISAYDDGAGWDSDCPKDYYY</sequence>
<dbReference type="EMBL" id="CAJFDI010000003">
    <property type="protein sequence ID" value="CAD5219557.1"/>
    <property type="molecule type" value="Genomic_DNA"/>
</dbReference>
<feature type="signal peptide" evidence="1">
    <location>
        <begin position="1"/>
        <end position="19"/>
    </location>
</feature>
<reference evidence="3" key="2">
    <citation type="submission" date="2020-08" db="EMBL/GenBank/DDBJ databases">
        <authorList>
            <person name="Kikuchi T."/>
        </authorList>
    </citation>
    <scope>NUCLEOTIDE SEQUENCE</scope>
    <source>
        <strain evidence="2">Ka4C1</strain>
    </source>
</reference>
<dbReference type="EMBL" id="CAJFCV020000003">
    <property type="protein sequence ID" value="CAG9104955.1"/>
    <property type="molecule type" value="Genomic_DNA"/>
</dbReference>
<reference evidence="6" key="1">
    <citation type="submission" date="2016-11" db="UniProtKB">
        <authorList>
            <consortium name="WormBaseParasite"/>
        </authorList>
    </citation>
    <scope>IDENTIFICATION</scope>
</reference>
<dbReference type="Proteomes" id="UP000582659">
    <property type="component" value="Unassembled WGS sequence"/>
</dbReference>
<proteinExistence type="predicted"/>
<keyword evidence="1" id="KW-0732">Signal</keyword>
<dbReference type="Proteomes" id="UP000095284">
    <property type="component" value="Unplaced"/>
</dbReference>
<organism evidence="4 6">
    <name type="scientific">Bursaphelenchus xylophilus</name>
    <name type="common">Pinewood nematode worm</name>
    <name type="synonym">Aphelenchoides xylophilus</name>
    <dbReference type="NCBI Taxonomy" id="6326"/>
    <lineage>
        <taxon>Eukaryota</taxon>
        <taxon>Metazoa</taxon>
        <taxon>Ecdysozoa</taxon>
        <taxon>Nematoda</taxon>
        <taxon>Chromadorea</taxon>
        <taxon>Rhabditida</taxon>
        <taxon>Tylenchina</taxon>
        <taxon>Tylenchomorpha</taxon>
        <taxon>Aphelenchoidea</taxon>
        <taxon>Aphelenchoididae</taxon>
        <taxon>Bursaphelenchus</taxon>
    </lineage>
</organism>
<evidence type="ECO:0000313" key="5">
    <source>
        <dbReference type="Proteomes" id="UP000659654"/>
    </source>
</evidence>
<accession>A0A1I7RQQ5</accession>
<feature type="chain" id="PRO_5035359333" evidence="1">
    <location>
        <begin position="20"/>
        <end position="135"/>
    </location>
</feature>
<name>A0A1I7RQQ5_BURXY</name>
<gene>
    <name evidence="2" type="ORF">BXYJ_LOCUS5738</name>
</gene>
<dbReference type="AlphaFoldDB" id="A0A1I7RQQ5"/>
<dbReference type="WBParaSite" id="BXY_0305000.1">
    <property type="protein sequence ID" value="BXY_0305000.1"/>
    <property type="gene ID" value="BXY_0305000"/>
</dbReference>
<dbReference type="Proteomes" id="UP000659654">
    <property type="component" value="Unassembled WGS sequence"/>
</dbReference>
<evidence type="ECO:0000256" key="1">
    <source>
        <dbReference type="SAM" id="SignalP"/>
    </source>
</evidence>
<evidence type="ECO:0000313" key="4">
    <source>
        <dbReference type="Proteomes" id="UP000095284"/>
    </source>
</evidence>
<evidence type="ECO:0000313" key="2">
    <source>
        <dbReference type="EMBL" id="CAD5219557.1"/>
    </source>
</evidence>
<protein>
    <submittedName>
        <fullName evidence="2">(pine wood nematode) hypothetical protein</fullName>
    </submittedName>
</protein>
<keyword evidence="5" id="KW-1185">Reference proteome</keyword>